<comment type="caution">
    <text evidence="1">The sequence shown here is derived from an EMBL/GenBank/DDBJ whole genome shotgun (WGS) entry which is preliminary data.</text>
</comment>
<reference evidence="1" key="1">
    <citation type="submission" date="2022-08" db="EMBL/GenBank/DDBJ databases">
        <authorList>
            <person name="Kim S.-J."/>
        </authorList>
    </citation>
    <scope>NUCLEOTIDE SEQUENCE</scope>
    <source>
        <strain evidence="1">KJ</strain>
    </source>
</reference>
<sequence length="138" mass="16002">MSDAIAWWGAALSTVLAFIKLWELWRDRFQLQVGYNFRSIEDPGNEVIIRNLSTRPIVLTYWELLYCAGRFPSRTFEPFRDPGADAEDLQIAPHTSHTLTFAEQDHFNWGVTALNGRAIYVRLHVAGRRPILRKVYSH</sequence>
<dbReference type="EMBL" id="JANSLM010000028">
    <property type="protein sequence ID" value="MDT8843683.1"/>
    <property type="molecule type" value="Genomic_DNA"/>
</dbReference>
<proteinExistence type="predicted"/>
<accession>A0AAP5QHB5</accession>
<dbReference type="Proteomes" id="UP001246473">
    <property type="component" value="Unassembled WGS sequence"/>
</dbReference>
<evidence type="ECO:0000313" key="2">
    <source>
        <dbReference type="Proteomes" id="UP001246473"/>
    </source>
</evidence>
<dbReference type="RefSeq" id="WP_278498737.1">
    <property type="nucleotide sequence ID" value="NZ_JANSLM010000028.1"/>
</dbReference>
<organism evidence="1 2">
    <name type="scientific">Paraburkholderia fungorum</name>
    <dbReference type="NCBI Taxonomy" id="134537"/>
    <lineage>
        <taxon>Bacteria</taxon>
        <taxon>Pseudomonadati</taxon>
        <taxon>Pseudomonadota</taxon>
        <taxon>Betaproteobacteria</taxon>
        <taxon>Burkholderiales</taxon>
        <taxon>Burkholderiaceae</taxon>
        <taxon>Paraburkholderia</taxon>
    </lineage>
</organism>
<evidence type="ECO:0000313" key="1">
    <source>
        <dbReference type="EMBL" id="MDT8843683.1"/>
    </source>
</evidence>
<protein>
    <submittedName>
        <fullName evidence="1">Uncharacterized protein</fullName>
    </submittedName>
</protein>
<gene>
    <name evidence="1" type="ORF">ParKJ_40480</name>
</gene>
<dbReference type="AlphaFoldDB" id="A0AAP5QHB5"/>
<name>A0AAP5QHB5_9BURK</name>